<reference evidence="2 3" key="1">
    <citation type="submission" date="2019-07" db="EMBL/GenBank/DDBJ databases">
        <authorList>
            <person name="Jastrzebski P J."/>
            <person name="Paukszto L."/>
            <person name="Jastrzebski P J."/>
        </authorList>
    </citation>
    <scope>NUCLEOTIDE SEQUENCE [LARGE SCALE GENOMIC DNA]</scope>
    <source>
        <strain evidence="2 3">WMS-il1</strain>
    </source>
</reference>
<organism evidence="2 3">
    <name type="scientific">Hymenolepis diminuta</name>
    <name type="common">Rat tapeworm</name>
    <dbReference type="NCBI Taxonomy" id="6216"/>
    <lineage>
        <taxon>Eukaryota</taxon>
        <taxon>Metazoa</taxon>
        <taxon>Spiralia</taxon>
        <taxon>Lophotrochozoa</taxon>
        <taxon>Platyhelminthes</taxon>
        <taxon>Cestoda</taxon>
        <taxon>Eucestoda</taxon>
        <taxon>Cyclophyllidea</taxon>
        <taxon>Hymenolepididae</taxon>
        <taxon>Hymenolepis</taxon>
    </lineage>
</organism>
<dbReference type="EMBL" id="CABIJS010000033">
    <property type="protein sequence ID" value="VUZ40404.1"/>
    <property type="molecule type" value="Genomic_DNA"/>
</dbReference>
<gene>
    <name evidence="2" type="ORF">WMSIL1_LOCUS1359</name>
</gene>
<sequence>MSRTIMKKGNIKTDENNEPKLEKQRLAAAAAAKKKKDLLHKYLKNKLENEEKMSKINSLTLDHQWRLILRKAKTEEIKKDIEILRSTFER</sequence>
<dbReference type="Pfam" id="PF14772">
    <property type="entry name" value="NYD-SP28"/>
    <property type="match status" value="1"/>
</dbReference>
<proteinExistence type="predicted"/>
<dbReference type="AlphaFoldDB" id="A0A564Y1D7"/>
<accession>A0A564Y1D7</accession>
<protein>
    <recommendedName>
        <fullName evidence="1">Dynein regulatory complex protein 1/2 N-terminal domain-containing protein</fullName>
    </recommendedName>
</protein>
<evidence type="ECO:0000313" key="3">
    <source>
        <dbReference type="Proteomes" id="UP000321570"/>
    </source>
</evidence>
<dbReference type="Proteomes" id="UP000321570">
    <property type="component" value="Unassembled WGS sequence"/>
</dbReference>
<evidence type="ECO:0000313" key="2">
    <source>
        <dbReference type="EMBL" id="VUZ40404.1"/>
    </source>
</evidence>
<name>A0A564Y1D7_HYMDI</name>
<dbReference type="InterPro" id="IPR039505">
    <property type="entry name" value="DRC1/2_N"/>
</dbReference>
<keyword evidence="3" id="KW-1185">Reference proteome</keyword>
<evidence type="ECO:0000259" key="1">
    <source>
        <dbReference type="Pfam" id="PF14772"/>
    </source>
</evidence>
<feature type="non-terminal residue" evidence="2">
    <location>
        <position position="90"/>
    </location>
</feature>
<feature type="domain" description="Dynein regulatory complex protein 1/2 N-terminal" evidence="1">
    <location>
        <begin position="25"/>
        <end position="90"/>
    </location>
</feature>